<evidence type="ECO:0000256" key="2">
    <source>
        <dbReference type="ARBA" id="ARBA00022448"/>
    </source>
</evidence>
<evidence type="ECO:0000256" key="5">
    <source>
        <dbReference type="ARBA" id="ARBA00022989"/>
    </source>
</evidence>
<name>A0ABW4JS93_9BACL</name>
<comment type="similarity">
    <text evidence="7">Belongs to the binding-protein-dependent transport system permease family.</text>
</comment>
<dbReference type="InterPro" id="IPR035906">
    <property type="entry name" value="MetI-like_sf"/>
</dbReference>
<comment type="caution">
    <text evidence="9">The sequence shown here is derived from an EMBL/GenBank/DDBJ whole genome shotgun (WGS) entry which is preliminary data.</text>
</comment>
<feature type="transmembrane region" description="Helical" evidence="7">
    <location>
        <begin position="97"/>
        <end position="119"/>
    </location>
</feature>
<evidence type="ECO:0000256" key="1">
    <source>
        <dbReference type="ARBA" id="ARBA00004651"/>
    </source>
</evidence>
<feature type="transmembrane region" description="Helical" evidence="7">
    <location>
        <begin position="286"/>
        <end position="311"/>
    </location>
</feature>
<evidence type="ECO:0000256" key="7">
    <source>
        <dbReference type="RuleBase" id="RU363032"/>
    </source>
</evidence>
<keyword evidence="4 7" id="KW-0812">Transmembrane</keyword>
<keyword evidence="2 7" id="KW-0813">Transport</keyword>
<keyword evidence="5 7" id="KW-1133">Transmembrane helix</keyword>
<dbReference type="PROSITE" id="PS50928">
    <property type="entry name" value="ABC_TM1"/>
    <property type="match status" value="1"/>
</dbReference>
<evidence type="ECO:0000256" key="3">
    <source>
        <dbReference type="ARBA" id="ARBA00022475"/>
    </source>
</evidence>
<dbReference type="Gene3D" id="1.10.3720.10">
    <property type="entry name" value="MetI-like"/>
    <property type="match status" value="1"/>
</dbReference>
<dbReference type="SUPFAM" id="SSF161098">
    <property type="entry name" value="MetI-like"/>
    <property type="match status" value="1"/>
</dbReference>
<gene>
    <name evidence="9" type="ORF">ACFSB2_25710</name>
</gene>
<evidence type="ECO:0000313" key="10">
    <source>
        <dbReference type="Proteomes" id="UP001597079"/>
    </source>
</evidence>
<dbReference type="CDD" id="cd06261">
    <property type="entry name" value="TM_PBP2"/>
    <property type="match status" value="1"/>
</dbReference>
<dbReference type="Proteomes" id="UP001597079">
    <property type="component" value="Unassembled WGS sequence"/>
</dbReference>
<proteinExistence type="inferred from homology"/>
<evidence type="ECO:0000256" key="4">
    <source>
        <dbReference type="ARBA" id="ARBA00022692"/>
    </source>
</evidence>
<evidence type="ECO:0000256" key="6">
    <source>
        <dbReference type="ARBA" id="ARBA00023136"/>
    </source>
</evidence>
<feature type="transmembrane region" description="Helical" evidence="7">
    <location>
        <begin position="233"/>
        <end position="254"/>
    </location>
</feature>
<protein>
    <submittedName>
        <fullName evidence="9">ABC transporter permease</fullName>
    </submittedName>
</protein>
<reference evidence="10" key="1">
    <citation type="journal article" date="2019" name="Int. J. Syst. Evol. Microbiol.">
        <title>The Global Catalogue of Microorganisms (GCM) 10K type strain sequencing project: providing services to taxonomists for standard genome sequencing and annotation.</title>
        <authorList>
            <consortium name="The Broad Institute Genomics Platform"/>
            <consortium name="The Broad Institute Genome Sequencing Center for Infectious Disease"/>
            <person name="Wu L."/>
            <person name="Ma J."/>
        </authorList>
    </citation>
    <scope>NUCLEOTIDE SEQUENCE [LARGE SCALE GENOMIC DNA]</scope>
    <source>
        <strain evidence="10">CGMCC 1.12286</strain>
    </source>
</reference>
<accession>A0ABW4JS93</accession>
<dbReference type="EMBL" id="JBHUCX010000100">
    <property type="protein sequence ID" value="MFD1678068.1"/>
    <property type="molecule type" value="Genomic_DNA"/>
</dbReference>
<dbReference type="PANTHER" id="PTHR43227:SF11">
    <property type="entry name" value="BLL4140 PROTEIN"/>
    <property type="match status" value="1"/>
</dbReference>
<dbReference type="RefSeq" id="WP_377946049.1">
    <property type="nucleotide sequence ID" value="NZ_JBHUCX010000100.1"/>
</dbReference>
<comment type="subcellular location">
    <subcellularLocation>
        <location evidence="1 7">Cell membrane</location>
        <topology evidence="1 7">Multi-pass membrane protein</topology>
    </subcellularLocation>
</comment>
<evidence type="ECO:0000313" key="9">
    <source>
        <dbReference type="EMBL" id="MFD1678068.1"/>
    </source>
</evidence>
<dbReference type="Pfam" id="PF00528">
    <property type="entry name" value="BPD_transp_1"/>
    <property type="match status" value="1"/>
</dbReference>
<feature type="transmembrane region" description="Helical" evidence="7">
    <location>
        <begin position="193"/>
        <end position="212"/>
    </location>
</feature>
<keyword evidence="10" id="KW-1185">Reference proteome</keyword>
<keyword evidence="3" id="KW-1003">Cell membrane</keyword>
<organism evidence="9 10">
    <name type="scientific">Alicyclobacillus fodiniaquatilis</name>
    <dbReference type="NCBI Taxonomy" id="1661150"/>
    <lineage>
        <taxon>Bacteria</taxon>
        <taxon>Bacillati</taxon>
        <taxon>Bacillota</taxon>
        <taxon>Bacilli</taxon>
        <taxon>Bacillales</taxon>
        <taxon>Alicyclobacillaceae</taxon>
        <taxon>Alicyclobacillus</taxon>
    </lineage>
</organism>
<dbReference type="InterPro" id="IPR050809">
    <property type="entry name" value="UgpAE/MalFG_permease"/>
</dbReference>
<feature type="domain" description="ABC transmembrane type-1" evidence="8">
    <location>
        <begin position="91"/>
        <end position="307"/>
    </location>
</feature>
<feature type="transmembrane region" description="Helical" evidence="7">
    <location>
        <begin position="131"/>
        <end position="151"/>
    </location>
</feature>
<dbReference type="PANTHER" id="PTHR43227">
    <property type="entry name" value="BLL4140 PROTEIN"/>
    <property type="match status" value="1"/>
</dbReference>
<feature type="transmembrane region" description="Helical" evidence="7">
    <location>
        <begin position="30"/>
        <end position="49"/>
    </location>
</feature>
<keyword evidence="6 7" id="KW-0472">Membrane</keyword>
<sequence>MNTDLAIAKQTQVSKKVKTRGPLKKIKRHWQLYLVIALPFAFLVTFNYIPMTGAQIAFRNYNPVQGIWHSPWIGMQEFSFFYHSPYFWPVIRNTLTISIYSLLVGTPAAVILALALNEVKHERFKRTVQMFTYAPYFISTVVMVGMMEIILSPSAGVLGQIAHLFGIQNVPNVLGSSKAFPSLYVWSGVWQETGYGAVIYLAALSNVNPELYEAAKIDGASRMQKIWHIDLTAIRPTIIILFILAVGGILGVGFEKAFLLQNSLNLGASEIISTYTYKMGLVDANFSFAAAVGLMNSVIGFVLILIVNFVARRVSETSLF</sequence>
<evidence type="ECO:0000259" key="8">
    <source>
        <dbReference type="PROSITE" id="PS50928"/>
    </source>
</evidence>
<dbReference type="InterPro" id="IPR000515">
    <property type="entry name" value="MetI-like"/>
</dbReference>